<keyword evidence="1" id="KW-0732">Signal</keyword>
<dbReference type="RefSeq" id="WP_257595116.1">
    <property type="nucleotide sequence ID" value="NZ_JANKHH010000003.1"/>
</dbReference>
<evidence type="ECO:0000313" key="3">
    <source>
        <dbReference type="Proteomes" id="UP001206067"/>
    </source>
</evidence>
<dbReference type="EMBL" id="JANKHH010000003">
    <property type="protein sequence ID" value="MCR2833348.1"/>
    <property type="molecule type" value="Genomic_DNA"/>
</dbReference>
<dbReference type="Proteomes" id="UP001206067">
    <property type="component" value="Unassembled WGS sequence"/>
</dbReference>
<sequence length="305" mass="33016">MRHWLAVAALPLLLASCITPLPDITQSRSPCRLEPGGWCGFVREAAREAWPYAMLSSNAYLDDDEYAALPKSLVRREAAGNDSSGLAYLVFDRYALVDGERGALAARVIAFRGTEFGSAADIFRGSLGEGQRQGAQLVYAAERALLDAEGNSDVPIEVTGHSLGGALATQISIEFPEVRAFVFNTSPFFSGDPMMNDTNRLAISERGEFLRLLRRYKMTPAAEEVVINCNPSLTATKKHSIRALSDCLMWIAAYSDSEAYDLLGKDDDPVTKPEVECGGPGKAHPGPFVATNEACVHAARPKDDD</sequence>
<comment type="caution">
    <text evidence="2">The sequence shown here is derived from an EMBL/GenBank/DDBJ whole genome shotgun (WGS) entry which is preliminary data.</text>
</comment>
<protein>
    <recommendedName>
        <fullName evidence="4">Fungal lipase-like domain-containing protein</fullName>
    </recommendedName>
</protein>
<proteinExistence type="predicted"/>
<evidence type="ECO:0000313" key="2">
    <source>
        <dbReference type="EMBL" id="MCR2833348.1"/>
    </source>
</evidence>
<keyword evidence="3" id="KW-1185">Reference proteome</keyword>
<dbReference type="Pfam" id="PF26363">
    <property type="entry name" value="Phospholipase-like"/>
    <property type="match status" value="1"/>
</dbReference>
<feature type="signal peptide" evidence="1">
    <location>
        <begin position="1"/>
        <end position="20"/>
    </location>
</feature>
<feature type="chain" id="PRO_5046939808" description="Fungal lipase-like domain-containing protein" evidence="1">
    <location>
        <begin position="21"/>
        <end position="305"/>
    </location>
</feature>
<reference evidence="2 3" key="1">
    <citation type="submission" date="2022-08" db="EMBL/GenBank/DDBJ databases">
        <title>Polyphasic taxonomy analysis of Qipengyuania sp.RS5-5.</title>
        <authorList>
            <person name="Xamxidin M."/>
            <person name="Wu M."/>
        </authorList>
    </citation>
    <scope>NUCLEOTIDE SEQUENCE [LARGE SCALE GENOMIC DNA]</scope>
    <source>
        <strain evidence="2 3">RS5-5</strain>
    </source>
</reference>
<gene>
    <name evidence="2" type="ORF">NSO95_05280</name>
</gene>
<accession>A0ABT1XNW7</accession>
<dbReference type="InterPro" id="IPR029058">
    <property type="entry name" value="AB_hydrolase_fold"/>
</dbReference>
<evidence type="ECO:0008006" key="4">
    <source>
        <dbReference type="Google" id="ProtNLM"/>
    </source>
</evidence>
<name>A0ABT1XNW7_9SPHN</name>
<dbReference type="SUPFAM" id="SSF53474">
    <property type="entry name" value="alpha/beta-Hydrolases"/>
    <property type="match status" value="1"/>
</dbReference>
<organism evidence="2 3">
    <name type="scientific">Parerythrobacter lacustris</name>
    <dbReference type="NCBI Taxonomy" id="2969984"/>
    <lineage>
        <taxon>Bacteria</taxon>
        <taxon>Pseudomonadati</taxon>
        <taxon>Pseudomonadota</taxon>
        <taxon>Alphaproteobacteria</taxon>
        <taxon>Sphingomonadales</taxon>
        <taxon>Erythrobacteraceae</taxon>
        <taxon>Parerythrobacter</taxon>
    </lineage>
</organism>
<dbReference type="Gene3D" id="3.40.50.1820">
    <property type="entry name" value="alpha/beta hydrolase"/>
    <property type="match status" value="1"/>
</dbReference>
<dbReference type="PROSITE" id="PS51257">
    <property type="entry name" value="PROKAR_LIPOPROTEIN"/>
    <property type="match status" value="1"/>
</dbReference>
<evidence type="ECO:0000256" key="1">
    <source>
        <dbReference type="SAM" id="SignalP"/>
    </source>
</evidence>